<dbReference type="InterPro" id="IPR050327">
    <property type="entry name" value="Proton-linked_MCT"/>
</dbReference>
<comment type="subcellular location">
    <subcellularLocation>
        <location evidence="1">Membrane</location>
        <topology evidence="1">Multi-pass membrane protein</topology>
    </subcellularLocation>
</comment>
<evidence type="ECO:0000313" key="6">
    <source>
        <dbReference type="Proteomes" id="UP000093000"/>
    </source>
</evidence>
<dbReference type="OrthoDB" id="6499973at2759"/>
<dbReference type="InterPro" id="IPR011701">
    <property type="entry name" value="MFS"/>
</dbReference>
<dbReference type="Gene3D" id="1.20.1250.20">
    <property type="entry name" value="MFS general substrate transporter like domains"/>
    <property type="match status" value="1"/>
</dbReference>
<comment type="similarity">
    <text evidence="2">Belongs to the major facilitator superfamily. Monocarboxylate porter (TC 2.A.1.13) family.</text>
</comment>
<dbReference type="InterPro" id="IPR036259">
    <property type="entry name" value="MFS_trans_sf"/>
</dbReference>
<keyword evidence="3" id="KW-0472">Membrane</keyword>
<protein>
    <submittedName>
        <fullName evidence="5">Putative transporter ESBP6</fullName>
    </submittedName>
</protein>
<feature type="domain" description="Major facilitator superfamily (MFS) profile" evidence="4">
    <location>
        <begin position="247"/>
        <end position="440"/>
    </location>
</feature>
<feature type="transmembrane region" description="Helical" evidence="3">
    <location>
        <begin position="117"/>
        <end position="137"/>
    </location>
</feature>
<dbReference type="InParanoid" id="A0A1C7N5R7"/>
<evidence type="ECO:0000259" key="4">
    <source>
        <dbReference type="PROSITE" id="PS50850"/>
    </source>
</evidence>
<gene>
    <name evidence="5" type="primary">ESBP6_1</name>
    <name evidence="5" type="ORF">A0J61_07466</name>
</gene>
<dbReference type="EMBL" id="LUGH01000504">
    <property type="protein sequence ID" value="OBZ84482.1"/>
    <property type="molecule type" value="Genomic_DNA"/>
</dbReference>
<feature type="transmembrane region" description="Helical" evidence="3">
    <location>
        <begin position="88"/>
        <end position="110"/>
    </location>
</feature>
<dbReference type="PANTHER" id="PTHR11360">
    <property type="entry name" value="MONOCARBOXYLATE TRANSPORTER"/>
    <property type="match status" value="1"/>
</dbReference>
<feature type="transmembrane region" description="Helical" evidence="3">
    <location>
        <begin position="289"/>
        <end position="309"/>
    </location>
</feature>
<sequence length="440" mass="48584">MLAEKKLHILVLKRLLEQLLIMKKMERMLQLIYLLLKMQNLMVDMGGLLFLVPFLFRSLVLELSAVGVLQDYFDQHVFQNDPRAQVNLSFVGSLALICINGASPLVHIAISRFGLQTVMLIGSFLIVFGLEMAGFAYEIWHLYLTQGILFGLGACCMYVVVMTVTPQWFTKNRGIALGIVAGGSGMGGLILPFIVTHLNLTLGPGWTYRILGFICLGCSAIACVTVKERIPRKREKKKLSDVLQLSVLRNTNFLLFGIASDIALMGYFIPFFFMPSYATYLGMSESQGSALVSVISATNFIGRLLAGYLGDRFGKLNSNIFFTLLTAISCLLIWTFSYGYGSLMGFSVVFGLSCGSYFVMMSAISVNLLGMERFPPGLSLLLFSNLVGVFGSNISSAIETAVTDRPYLTYKLFAGLAYLTGAVLLIILKFRLNRDPFAKI</sequence>
<accession>A0A1C7N5R7</accession>
<dbReference type="Proteomes" id="UP000093000">
    <property type="component" value="Unassembled WGS sequence"/>
</dbReference>
<keyword evidence="3" id="KW-1133">Transmembrane helix</keyword>
<reference evidence="5 6" key="1">
    <citation type="submission" date="2016-03" db="EMBL/GenBank/DDBJ databases">
        <title>Choanephora cucurbitarum.</title>
        <authorList>
            <person name="Min B."/>
            <person name="Park H."/>
            <person name="Park J.-H."/>
            <person name="Shin H.-D."/>
            <person name="Choi I.-G."/>
        </authorList>
    </citation>
    <scope>NUCLEOTIDE SEQUENCE [LARGE SCALE GENOMIC DNA]</scope>
    <source>
        <strain evidence="5 6">KUS-F28377</strain>
    </source>
</reference>
<feature type="transmembrane region" description="Helical" evidence="3">
    <location>
        <begin position="410"/>
        <end position="430"/>
    </location>
</feature>
<feature type="transmembrane region" description="Helical" evidence="3">
    <location>
        <begin position="378"/>
        <end position="398"/>
    </location>
</feature>
<evidence type="ECO:0000313" key="5">
    <source>
        <dbReference type="EMBL" id="OBZ84482.1"/>
    </source>
</evidence>
<feature type="transmembrane region" description="Helical" evidence="3">
    <location>
        <begin position="247"/>
        <end position="269"/>
    </location>
</feature>
<proteinExistence type="inferred from homology"/>
<dbReference type="GO" id="GO:0016020">
    <property type="term" value="C:membrane"/>
    <property type="evidence" value="ECO:0007669"/>
    <property type="project" value="UniProtKB-SubCell"/>
</dbReference>
<dbReference type="PROSITE" id="PS50850">
    <property type="entry name" value="MFS"/>
    <property type="match status" value="1"/>
</dbReference>
<dbReference type="SUPFAM" id="SSF103473">
    <property type="entry name" value="MFS general substrate transporter"/>
    <property type="match status" value="1"/>
</dbReference>
<comment type="caution">
    <text evidence="5">The sequence shown here is derived from an EMBL/GenBank/DDBJ whole genome shotgun (WGS) entry which is preliminary data.</text>
</comment>
<feature type="transmembrane region" description="Helical" evidence="3">
    <location>
        <begin position="346"/>
        <end position="366"/>
    </location>
</feature>
<feature type="transmembrane region" description="Helical" evidence="3">
    <location>
        <begin position="143"/>
        <end position="162"/>
    </location>
</feature>
<dbReference type="InterPro" id="IPR020846">
    <property type="entry name" value="MFS_dom"/>
</dbReference>
<dbReference type="STRING" id="101091.A0A1C7N5R7"/>
<organism evidence="5 6">
    <name type="scientific">Choanephora cucurbitarum</name>
    <dbReference type="NCBI Taxonomy" id="101091"/>
    <lineage>
        <taxon>Eukaryota</taxon>
        <taxon>Fungi</taxon>
        <taxon>Fungi incertae sedis</taxon>
        <taxon>Mucoromycota</taxon>
        <taxon>Mucoromycotina</taxon>
        <taxon>Mucoromycetes</taxon>
        <taxon>Mucorales</taxon>
        <taxon>Mucorineae</taxon>
        <taxon>Choanephoraceae</taxon>
        <taxon>Choanephoroideae</taxon>
        <taxon>Choanephora</taxon>
    </lineage>
</organism>
<keyword evidence="6" id="KW-1185">Reference proteome</keyword>
<evidence type="ECO:0000256" key="1">
    <source>
        <dbReference type="ARBA" id="ARBA00004141"/>
    </source>
</evidence>
<dbReference type="GO" id="GO:0022857">
    <property type="term" value="F:transmembrane transporter activity"/>
    <property type="evidence" value="ECO:0007669"/>
    <property type="project" value="InterPro"/>
</dbReference>
<dbReference type="Pfam" id="PF07690">
    <property type="entry name" value="MFS_1"/>
    <property type="match status" value="1"/>
</dbReference>
<feature type="transmembrane region" description="Helical" evidence="3">
    <location>
        <begin position="321"/>
        <end position="340"/>
    </location>
</feature>
<dbReference type="AlphaFoldDB" id="A0A1C7N5R7"/>
<evidence type="ECO:0000256" key="2">
    <source>
        <dbReference type="ARBA" id="ARBA00006727"/>
    </source>
</evidence>
<feature type="transmembrane region" description="Helical" evidence="3">
    <location>
        <begin position="174"/>
        <end position="194"/>
    </location>
</feature>
<feature type="transmembrane region" description="Helical" evidence="3">
    <location>
        <begin position="206"/>
        <end position="226"/>
    </location>
</feature>
<evidence type="ECO:0000256" key="3">
    <source>
        <dbReference type="SAM" id="Phobius"/>
    </source>
</evidence>
<keyword evidence="3" id="KW-0812">Transmembrane</keyword>
<dbReference type="PANTHER" id="PTHR11360:SF284">
    <property type="entry name" value="EG:103B4.3 PROTEIN-RELATED"/>
    <property type="match status" value="1"/>
</dbReference>
<name>A0A1C7N5R7_9FUNG</name>